<evidence type="ECO:0000256" key="2">
    <source>
        <dbReference type="ARBA" id="ARBA00022603"/>
    </source>
</evidence>
<accession>A0A6A9UU04</accession>
<dbReference type="RefSeq" id="WP_197429737.1">
    <property type="nucleotide sequence ID" value="NZ_WPCU01000004.1"/>
</dbReference>
<keyword evidence="2 5" id="KW-0489">Methyltransferase</keyword>
<dbReference type="Pfam" id="PF08241">
    <property type="entry name" value="Methyltransf_11"/>
    <property type="match status" value="1"/>
</dbReference>
<name>A0A6A9UU04_9ACTN</name>
<dbReference type="GO" id="GO:0008757">
    <property type="term" value="F:S-adenosylmethionine-dependent methyltransferase activity"/>
    <property type="evidence" value="ECO:0007669"/>
    <property type="project" value="InterPro"/>
</dbReference>
<protein>
    <submittedName>
        <fullName evidence="5">Methyltransferase domain-containing protein</fullName>
    </submittedName>
</protein>
<comment type="similarity">
    <text evidence="1">Belongs to the methyltransferase superfamily.</text>
</comment>
<dbReference type="InterPro" id="IPR051052">
    <property type="entry name" value="Diverse_substrate_MTase"/>
</dbReference>
<dbReference type="SUPFAM" id="SSF53335">
    <property type="entry name" value="S-adenosyl-L-methionine-dependent methyltransferases"/>
    <property type="match status" value="1"/>
</dbReference>
<dbReference type="CDD" id="cd02440">
    <property type="entry name" value="AdoMet_MTases"/>
    <property type="match status" value="1"/>
</dbReference>
<keyword evidence="6" id="KW-1185">Reference proteome</keyword>
<dbReference type="PANTHER" id="PTHR44942">
    <property type="entry name" value="METHYLTRANSF_11 DOMAIN-CONTAINING PROTEIN"/>
    <property type="match status" value="1"/>
</dbReference>
<evidence type="ECO:0000256" key="3">
    <source>
        <dbReference type="ARBA" id="ARBA00022679"/>
    </source>
</evidence>
<proteinExistence type="inferred from homology"/>
<dbReference type="GO" id="GO:0032259">
    <property type="term" value="P:methylation"/>
    <property type="evidence" value="ECO:0007669"/>
    <property type="project" value="UniProtKB-KW"/>
</dbReference>
<organism evidence="5 6">
    <name type="scientific">Auraticoccus cholistanensis</name>
    <dbReference type="NCBI Taxonomy" id="2656650"/>
    <lineage>
        <taxon>Bacteria</taxon>
        <taxon>Bacillati</taxon>
        <taxon>Actinomycetota</taxon>
        <taxon>Actinomycetes</taxon>
        <taxon>Propionibacteriales</taxon>
        <taxon>Propionibacteriaceae</taxon>
        <taxon>Auraticoccus</taxon>
    </lineage>
</organism>
<dbReference type="PANTHER" id="PTHR44942:SF4">
    <property type="entry name" value="METHYLTRANSFERASE TYPE 11 DOMAIN-CONTAINING PROTEIN"/>
    <property type="match status" value="1"/>
</dbReference>
<dbReference type="InterPro" id="IPR013216">
    <property type="entry name" value="Methyltransf_11"/>
</dbReference>
<gene>
    <name evidence="5" type="ORF">GC722_03325</name>
</gene>
<dbReference type="Gene3D" id="3.40.50.150">
    <property type="entry name" value="Vaccinia Virus protein VP39"/>
    <property type="match status" value="1"/>
</dbReference>
<evidence type="ECO:0000313" key="5">
    <source>
        <dbReference type="EMBL" id="MVA75064.1"/>
    </source>
</evidence>
<feature type="domain" description="Methyltransferase type 11" evidence="4">
    <location>
        <begin position="42"/>
        <end position="132"/>
    </location>
</feature>
<dbReference type="Proteomes" id="UP000435304">
    <property type="component" value="Unassembled WGS sequence"/>
</dbReference>
<dbReference type="InterPro" id="IPR029063">
    <property type="entry name" value="SAM-dependent_MTases_sf"/>
</dbReference>
<comment type="caution">
    <text evidence="5">The sequence shown here is derived from an EMBL/GenBank/DDBJ whole genome shotgun (WGS) entry which is preliminary data.</text>
</comment>
<dbReference type="AlphaFoldDB" id="A0A6A9UU04"/>
<keyword evidence="3 5" id="KW-0808">Transferase</keyword>
<evidence type="ECO:0000256" key="1">
    <source>
        <dbReference type="ARBA" id="ARBA00008361"/>
    </source>
</evidence>
<sequence>MVDPMHFEAQADRYDRARPPYPPELWQRLHDLGLLRPGARALDLGAGTGQATGPLLEAGLRVTAVEPGERLATRLRAAFPAAEVLLGRAEDVQLPADAFDLVVAATSIHWMDLDVLLPAVHRWLAPGGRFLVWRNVFGDPDVSTPFRDRVADVVRARRSPARPGPDPQDVAATRERLTRGGHFTVDETTTYRWSVELDEEQVHALFSTFSDWSADEVDRVAGAVGDLGGRVVEHYRSWLLVLTPTPQA</sequence>
<evidence type="ECO:0000259" key="4">
    <source>
        <dbReference type="Pfam" id="PF08241"/>
    </source>
</evidence>
<dbReference type="EMBL" id="WPCU01000004">
    <property type="protein sequence ID" value="MVA75064.1"/>
    <property type="molecule type" value="Genomic_DNA"/>
</dbReference>
<reference evidence="5 6" key="1">
    <citation type="submission" date="2019-12" db="EMBL/GenBank/DDBJ databases">
        <title>Auraticoccus cholistani sp. nov., an actinomycete isolated from soil of Cholistan desert.</title>
        <authorList>
            <person name="Cheema M.T."/>
        </authorList>
    </citation>
    <scope>NUCLEOTIDE SEQUENCE [LARGE SCALE GENOMIC DNA]</scope>
    <source>
        <strain evidence="5 6">F435</strain>
    </source>
</reference>
<evidence type="ECO:0000313" key="6">
    <source>
        <dbReference type="Proteomes" id="UP000435304"/>
    </source>
</evidence>